<dbReference type="EMBL" id="CP022203">
    <property type="protein sequence ID" value="ATB46638.1"/>
    <property type="molecule type" value="Genomic_DNA"/>
</dbReference>
<gene>
    <name evidence="2" type="ORF">MYMAC_002243</name>
</gene>
<dbReference type="PANTHER" id="PTHR36849">
    <property type="entry name" value="CYTOPLASMIC PROTEIN-RELATED"/>
    <property type="match status" value="1"/>
</dbReference>
<protein>
    <recommendedName>
        <fullName evidence="1">DUF488 domain-containing protein</fullName>
    </recommendedName>
</protein>
<organism evidence="2 3">
    <name type="scientific">Corallococcus macrosporus DSM 14697</name>
    <dbReference type="NCBI Taxonomy" id="1189310"/>
    <lineage>
        <taxon>Bacteria</taxon>
        <taxon>Pseudomonadati</taxon>
        <taxon>Myxococcota</taxon>
        <taxon>Myxococcia</taxon>
        <taxon>Myxococcales</taxon>
        <taxon>Cystobacterineae</taxon>
        <taxon>Myxococcaceae</taxon>
        <taxon>Corallococcus</taxon>
    </lineage>
</organism>
<dbReference type="OrthoDB" id="9790745at2"/>
<evidence type="ECO:0000313" key="3">
    <source>
        <dbReference type="Proteomes" id="UP000217343"/>
    </source>
</evidence>
<dbReference type="AlphaFoldDB" id="A0A250JSJ7"/>
<dbReference type="InterPro" id="IPR054495">
    <property type="entry name" value="DUF488-N3a"/>
</dbReference>
<sequence length="128" mass="14431">MPLKTKRWCVPSEPDDGFRVLVCRYRPRGLPKAKETWDVWQSNLAPSPELFDAFYGKGRTPITLDAYREQYIQEMASQREAIAALASRVRQGETVTLLCSKDCILEQVCHRTILAELIEAEGASNASA</sequence>
<keyword evidence="3" id="KW-1185">Reference proteome</keyword>
<feature type="domain" description="DUF488" evidence="1">
    <location>
        <begin position="4"/>
        <end position="121"/>
    </location>
</feature>
<accession>A0A250JSJ7</accession>
<dbReference type="KEGG" id="mmas:MYMAC_002243"/>
<dbReference type="Pfam" id="PF22751">
    <property type="entry name" value="DUF488-N3a"/>
    <property type="match status" value="1"/>
</dbReference>
<name>A0A250JSJ7_9BACT</name>
<dbReference type="Proteomes" id="UP000217343">
    <property type="component" value="Chromosome"/>
</dbReference>
<reference evidence="2 3" key="1">
    <citation type="submission" date="2017-06" db="EMBL/GenBank/DDBJ databases">
        <title>Sequencing and comparative analysis of myxobacterial genomes.</title>
        <authorList>
            <person name="Rupp O."/>
            <person name="Goesmann A."/>
            <person name="Sogaard-Andersen L."/>
        </authorList>
    </citation>
    <scope>NUCLEOTIDE SEQUENCE [LARGE SCALE GENOMIC DNA]</scope>
    <source>
        <strain evidence="2 3">DSM 14697</strain>
    </source>
</reference>
<evidence type="ECO:0000313" key="2">
    <source>
        <dbReference type="EMBL" id="ATB46638.1"/>
    </source>
</evidence>
<proteinExistence type="predicted"/>
<dbReference type="RefSeq" id="WP_063747613.1">
    <property type="nucleotide sequence ID" value="NZ_CP022203.1"/>
</dbReference>
<evidence type="ECO:0000259" key="1">
    <source>
        <dbReference type="Pfam" id="PF22751"/>
    </source>
</evidence>
<dbReference type="InterPro" id="IPR052552">
    <property type="entry name" value="YeaO-like"/>
</dbReference>
<dbReference type="PANTHER" id="PTHR36849:SF1">
    <property type="entry name" value="CYTOPLASMIC PROTEIN"/>
    <property type="match status" value="1"/>
</dbReference>